<dbReference type="ExpressionAtlas" id="A0A2K3CXJ9">
    <property type="expression patterns" value="baseline"/>
</dbReference>
<feature type="compositionally biased region" description="Low complexity" evidence="1">
    <location>
        <begin position="159"/>
        <end position="183"/>
    </location>
</feature>
<reference evidence="2 3" key="1">
    <citation type="journal article" date="2007" name="Science">
        <title>The Chlamydomonas genome reveals the evolution of key animal and plant functions.</title>
        <authorList>
            <person name="Merchant S.S."/>
            <person name="Prochnik S.E."/>
            <person name="Vallon O."/>
            <person name="Harris E.H."/>
            <person name="Karpowicz S.J."/>
            <person name="Witman G.B."/>
            <person name="Terry A."/>
            <person name="Salamov A."/>
            <person name="Fritz-Laylin L.K."/>
            <person name="Marechal-Drouard L."/>
            <person name="Marshall W.F."/>
            <person name="Qu L.H."/>
            <person name="Nelson D.R."/>
            <person name="Sanderfoot A.A."/>
            <person name="Spalding M.H."/>
            <person name="Kapitonov V.V."/>
            <person name="Ren Q."/>
            <person name="Ferris P."/>
            <person name="Lindquist E."/>
            <person name="Shapiro H."/>
            <person name="Lucas S.M."/>
            <person name="Grimwood J."/>
            <person name="Schmutz J."/>
            <person name="Cardol P."/>
            <person name="Cerutti H."/>
            <person name="Chanfreau G."/>
            <person name="Chen C.L."/>
            <person name="Cognat V."/>
            <person name="Croft M.T."/>
            <person name="Dent R."/>
            <person name="Dutcher S."/>
            <person name="Fernandez E."/>
            <person name="Fukuzawa H."/>
            <person name="Gonzalez-Ballester D."/>
            <person name="Gonzalez-Halphen D."/>
            <person name="Hallmann A."/>
            <person name="Hanikenne M."/>
            <person name="Hippler M."/>
            <person name="Inwood W."/>
            <person name="Jabbari K."/>
            <person name="Kalanon M."/>
            <person name="Kuras R."/>
            <person name="Lefebvre P.A."/>
            <person name="Lemaire S.D."/>
            <person name="Lobanov A.V."/>
            <person name="Lohr M."/>
            <person name="Manuell A."/>
            <person name="Meier I."/>
            <person name="Mets L."/>
            <person name="Mittag M."/>
            <person name="Mittelmeier T."/>
            <person name="Moroney J.V."/>
            <person name="Moseley J."/>
            <person name="Napoli C."/>
            <person name="Nedelcu A.M."/>
            <person name="Niyogi K."/>
            <person name="Novoselov S.V."/>
            <person name="Paulsen I.T."/>
            <person name="Pazour G."/>
            <person name="Purton S."/>
            <person name="Ral J.P."/>
            <person name="Riano-Pachon D.M."/>
            <person name="Riekhof W."/>
            <person name="Rymarquis L."/>
            <person name="Schroda M."/>
            <person name="Stern D."/>
            <person name="Umen J."/>
            <person name="Willows R."/>
            <person name="Wilson N."/>
            <person name="Zimmer S.L."/>
            <person name="Allmer J."/>
            <person name="Balk J."/>
            <person name="Bisova K."/>
            <person name="Chen C.J."/>
            <person name="Elias M."/>
            <person name="Gendler K."/>
            <person name="Hauser C."/>
            <person name="Lamb M.R."/>
            <person name="Ledford H."/>
            <person name="Long J.C."/>
            <person name="Minagawa J."/>
            <person name="Page M.D."/>
            <person name="Pan J."/>
            <person name="Pootakham W."/>
            <person name="Roje S."/>
            <person name="Rose A."/>
            <person name="Stahlberg E."/>
            <person name="Terauchi A.M."/>
            <person name="Yang P."/>
            <person name="Ball S."/>
            <person name="Bowler C."/>
            <person name="Dieckmann C.L."/>
            <person name="Gladyshev V.N."/>
            <person name="Green P."/>
            <person name="Jorgensen R."/>
            <person name="Mayfield S."/>
            <person name="Mueller-Roeber B."/>
            <person name="Rajamani S."/>
            <person name="Sayre R.T."/>
            <person name="Brokstein P."/>
            <person name="Dubchak I."/>
            <person name="Goodstein D."/>
            <person name="Hornick L."/>
            <person name="Huang Y.W."/>
            <person name="Jhaveri J."/>
            <person name="Luo Y."/>
            <person name="Martinez D."/>
            <person name="Ngau W.C."/>
            <person name="Otillar B."/>
            <person name="Poliakov A."/>
            <person name="Porter A."/>
            <person name="Szajkowski L."/>
            <person name="Werner G."/>
            <person name="Zhou K."/>
            <person name="Grigoriev I.V."/>
            <person name="Rokhsar D.S."/>
            <person name="Grossman A.R."/>
        </authorList>
    </citation>
    <scope>NUCLEOTIDE SEQUENCE [LARGE SCALE GENOMIC DNA]</scope>
    <source>
        <strain evidence="3">CC-503</strain>
    </source>
</reference>
<dbReference type="GO" id="GO:1901259">
    <property type="term" value="P:chloroplast rRNA processing"/>
    <property type="evidence" value="ECO:0000318"/>
    <property type="project" value="GO_Central"/>
</dbReference>
<feature type="region of interest" description="Disordered" evidence="1">
    <location>
        <begin position="68"/>
        <end position="234"/>
    </location>
</feature>
<organism evidence="2 3">
    <name type="scientific">Chlamydomonas reinhardtii</name>
    <name type="common">Chlamydomonas smithii</name>
    <dbReference type="NCBI Taxonomy" id="3055"/>
    <lineage>
        <taxon>Eukaryota</taxon>
        <taxon>Viridiplantae</taxon>
        <taxon>Chlorophyta</taxon>
        <taxon>core chlorophytes</taxon>
        <taxon>Chlorophyceae</taxon>
        <taxon>CS clade</taxon>
        <taxon>Chlamydomonadales</taxon>
        <taxon>Chlamydomonadaceae</taxon>
        <taxon>Chlamydomonas</taxon>
    </lineage>
</organism>
<dbReference type="InterPro" id="IPR050870">
    <property type="entry name" value="FAST_kinase"/>
</dbReference>
<keyword evidence="3" id="KW-1185">Reference proteome</keyword>
<dbReference type="GO" id="GO:0035770">
    <property type="term" value="C:ribonucleoprotein granule"/>
    <property type="evidence" value="ECO:0000318"/>
    <property type="project" value="GO_Central"/>
</dbReference>
<dbReference type="InParanoid" id="A0A2K3CXJ9"/>
<evidence type="ECO:0008006" key="4">
    <source>
        <dbReference type="Google" id="ProtNLM"/>
    </source>
</evidence>
<dbReference type="GeneID" id="66056190"/>
<feature type="region of interest" description="Disordered" evidence="1">
    <location>
        <begin position="933"/>
        <end position="1056"/>
    </location>
</feature>
<evidence type="ECO:0000313" key="2">
    <source>
        <dbReference type="EMBL" id="PNW72990.1"/>
    </source>
</evidence>
<dbReference type="PANTHER" id="PTHR21228:SF40">
    <property type="entry name" value="LD45607P"/>
    <property type="match status" value="1"/>
</dbReference>
<feature type="compositionally biased region" description="Low complexity" evidence="1">
    <location>
        <begin position="1101"/>
        <end position="1110"/>
    </location>
</feature>
<feature type="compositionally biased region" description="Low complexity" evidence="1">
    <location>
        <begin position="72"/>
        <end position="91"/>
    </location>
</feature>
<feature type="region of interest" description="Disordered" evidence="1">
    <location>
        <begin position="1087"/>
        <end position="1137"/>
    </location>
</feature>
<feature type="region of interest" description="Disordered" evidence="1">
    <location>
        <begin position="808"/>
        <end position="851"/>
    </location>
</feature>
<evidence type="ECO:0000256" key="1">
    <source>
        <dbReference type="SAM" id="MobiDB-lite"/>
    </source>
</evidence>
<dbReference type="OrthoDB" id="540509at2759"/>
<dbReference type="GO" id="GO:0005759">
    <property type="term" value="C:mitochondrial matrix"/>
    <property type="evidence" value="ECO:0000318"/>
    <property type="project" value="GO_Central"/>
</dbReference>
<feature type="compositionally biased region" description="Acidic residues" evidence="1">
    <location>
        <begin position="948"/>
        <end position="965"/>
    </location>
</feature>
<gene>
    <name evidence="2" type="ORF">CHLRE_14g614550v5</name>
</gene>
<feature type="compositionally biased region" description="Low complexity" evidence="1">
    <location>
        <begin position="1025"/>
        <end position="1042"/>
    </location>
</feature>
<dbReference type="Proteomes" id="UP000006906">
    <property type="component" value="Chromosome 14"/>
</dbReference>
<feature type="region of interest" description="Disordered" evidence="1">
    <location>
        <begin position="535"/>
        <end position="575"/>
    </location>
</feature>
<dbReference type="RefSeq" id="XP_042916735.1">
    <property type="nucleotide sequence ID" value="XM_043070062.1"/>
</dbReference>
<feature type="compositionally biased region" description="Gly residues" evidence="1">
    <location>
        <begin position="1111"/>
        <end position="1122"/>
    </location>
</feature>
<feature type="compositionally biased region" description="Low complexity" evidence="1">
    <location>
        <begin position="991"/>
        <end position="1010"/>
    </location>
</feature>
<name>A0A2K3CXJ9_CHLRE</name>
<feature type="region of interest" description="Disordered" evidence="1">
    <location>
        <begin position="1"/>
        <end position="24"/>
    </location>
</feature>
<evidence type="ECO:0000313" key="3">
    <source>
        <dbReference type="Proteomes" id="UP000006906"/>
    </source>
</evidence>
<dbReference type="GO" id="GO:0003723">
    <property type="term" value="F:RNA binding"/>
    <property type="evidence" value="ECO:0000318"/>
    <property type="project" value="GO_Central"/>
</dbReference>
<dbReference type="Gramene" id="PNW72990">
    <property type="protein sequence ID" value="PNW72990"/>
    <property type="gene ID" value="CHLRE_14g614550v5"/>
</dbReference>
<protein>
    <recommendedName>
        <fullName evidence="4">Tbc2 translation factor, chloroplastic</fullName>
    </recommendedName>
</protein>
<sequence>MSGWPARPAACEPLCPPSTSYSAPSVSYCRTRLTPRRGRKCHQQIRCQVTQSLQSYHNAYKLIHQPARKADSGGPADGAVDAPPAEPAQAGQAGGEAKGRGRRAAKPKGAASPTTGATGSNSSNGANGSNGSHPLGTSTGPDALVSFLTSPDFAGQGGSTSSTSGAAAAAATATPTTTATASGNPDDHQLRQQQRHRQKQRQQQQLQTATGGDAGEPHSSSSASFGGGGDMRPYSRHSVALPAWQPPPSSLQARTALTRAISTCPTYTRLHQLLLDNALDFNVYHSCAALSRVLALHRRGLSPRESRLFKEGCSTLQSVLRRQLTELHPRAVVVAAYSLARLELPDRELLAGLAAAVEPQLPALQPRGLASLLWAFARQGHQPPPKWMDAFLSCCAAELPRFAPREVSTLLWGLARLHYKVAPARLRQLLEHSQAQMGSFCGRSLSNVVYSLALSQQHPGEEWLAAAQARAVALGPSAFSPQGLTQMAWGLAKLGCPPTSALLDMVCAHAAARLPRSAEERRRLLQLQALRDRSGFSSSSEDDEVEAEGAAAASSSGSRSGRKQQQQQQPRRPLAPYNGLDLSTLMYALGSWGAQPRPEVGRRLLLALEWELPRLEANQLCNCVWACARLRLYPSRSWLRDFYDASYRQLPYFKPVDLSQSLWALARLGAAPPEAWLGGALNRLQHTASMFSPVEVANTMWALAKMGVRGERLPAEVLALFFIATDRRLSSFKPQELCSMVWALAHMRRRPDKEWTAEFLKVTYHKLGSMSGWCLATLAWSLAELQLSPPPAWTYSFVNAARALAEQAAQPPPPAAAAPTSALHQPGAEPPLRSLRDLSPSASASPSSTGSALTYPALSVAAGAADAAGSGSGLSAIDLGQIITGLRKLNSVQGLAKVDDFIGEAEERLRALEAGSGAYAAQQVGHFLSMSRKQAGLRPAASQHEQQQEEGESEPAGADDDDEGAGVEVRRRVSVSGLADPDLSGSDAEESAPSASGAAQRRASAEASTSGVAHPQKQQRRQRGRPGAAAAAAATSAGADVATPSESPAATTRDALTRVLRTGARVTVLAPPPEVHLELGDVSVELPAGTGGPLSLRTAPAAASSSSSSGKGAGNGSVGSDGAGNSAAEIKQRLMAV</sequence>
<dbReference type="SMR" id="A0A2K3CXJ9"/>
<dbReference type="AlphaFoldDB" id="A0A2K3CXJ9"/>
<proteinExistence type="predicted"/>
<dbReference type="GO" id="GO:0044528">
    <property type="term" value="P:regulation of mitochondrial mRNA stability"/>
    <property type="evidence" value="ECO:0000318"/>
    <property type="project" value="GO_Central"/>
</dbReference>
<dbReference type="GO" id="GO:0000963">
    <property type="term" value="P:mitochondrial RNA processing"/>
    <property type="evidence" value="ECO:0000318"/>
    <property type="project" value="GO_Central"/>
</dbReference>
<feature type="compositionally biased region" description="Low complexity" evidence="1">
    <location>
        <begin position="817"/>
        <end position="851"/>
    </location>
</feature>
<feature type="compositionally biased region" description="Low complexity" evidence="1">
    <location>
        <begin position="107"/>
        <end position="132"/>
    </location>
</feature>
<dbReference type="KEGG" id="cre:CHLRE_14g614550v5"/>
<accession>A0A2K3CXJ9</accession>
<dbReference type="PANTHER" id="PTHR21228">
    <property type="entry name" value="FAST LEU-RICH DOMAIN-CONTAINING"/>
    <property type="match status" value="1"/>
</dbReference>
<dbReference type="GO" id="GO:0009507">
    <property type="term" value="C:chloroplast"/>
    <property type="evidence" value="ECO:0007669"/>
    <property type="project" value="GOC"/>
</dbReference>
<dbReference type="EMBL" id="CM008975">
    <property type="protein sequence ID" value="PNW72990.1"/>
    <property type="molecule type" value="Genomic_DNA"/>
</dbReference>
<feature type="compositionally biased region" description="Low complexity" evidence="1">
    <location>
        <begin position="548"/>
        <end position="569"/>
    </location>
</feature>